<evidence type="ECO:0008006" key="2">
    <source>
        <dbReference type="Google" id="ProtNLM"/>
    </source>
</evidence>
<reference evidence="1" key="1">
    <citation type="submission" date="2020-04" db="EMBL/GenBank/DDBJ databases">
        <authorList>
            <person name="Chiriac C."/>
            <person name="Salcher M."/>
            <person name="Ghai R."/>
            <person name="Kavagutti S V."/>
        </authorList>
    </citation>
    <scope>NUCLEOTIDE SEQUENCE</scope>
</reference>
<dbReference type="EMBL" id="LR796408">
    <property type="protein sequence ID" value="CAB4142229.1"/>
    <property type="molecule type" value="Genomic_DNA"/>
</dbReference>
<evidence type="ECO:0000313" key="1">
    <source>
        <dbReference type="EMBL" id="CAB4142229.1"/>
    </source>
</evidence>
<organism evidence="1">
    <name type="scientific">uncultured Caudovirales phage</name>
    <dbReference type="NCBI Taxonomy" id="2100421"/>
    <lineage>
        <taxon>Viruses</taxon>
        <taxon>Duplodnaviria</taxon>
        <taxon>Heunggongvirae</taxon>
        <taxon>Uroviricota</taxon>
        <taxon>Caudoviricetes</taxon>
        <taxon>Peduoviridae</taxon>
        <taxon>Maltschvirus</taxon>
        <taxon>Maltschvirus maltsch</taxon>
    </lineage>
</organism>
<accession>A0A6J5MET0</accession>
<name>A0A6J5MET0_9CAUD</name>
<protein>
    <recommendedName>
        <fullName evidence="2">Tail completion protein</fullName>
    </recommendedName>
</protein>
<proteinExistence type="predicted"/>
<gene>
    <name evidence="1" type="ORF">UFOVP440_21</name>
</gene>
<sequence length="128" mass="13357">MPASTIADTRSALASAFSSLAATSYGFVPESPIPPAIVVVPSTPYMETVLINDSTTKVKLNFAITAIVAYNSNPASLDNLEQLIIGILAAMPAGYIVGNVEKPTPLEVGASTMLCADINVSTYYTQTN</sequence>